<dbReference type="PANTHER" id="PTHR43630:SF2">
    <property type="entry name" value="GLYCOSYLTRANSFERASE"/>
    <property type="match status" value="1"/>
</dbReference>
<dbReference type="Gene3D" id="3.90.550.10">
    <property type="entry name" value="Spore Coat Polysaccharide Biosynthesis Protein SpsA, Chain A"/>
    <property type="match status" value="1"/>
</dbReference>
<dbReference type="eggNOG" id="COG0463">
    <property type="taxonomic scope" value="Bacteria"/>
</dbReference>
<sequence>MKISLYTVTKNEEARLPLMLEAAAPLADEIIVVDSGSTDRTRDVAERYGAKFIHHDWTSIGHQVAFAESCCSNEWVLRLDADEVMSKELLEEIMKIKKNGPDCDGYKLRSGEMFPGYSKPNRWVKHYQLVRLYSRKAMRMSGKFGFDDVVFIKKTPQTRLLYNFINHYSFLSIRRTVEKRNVATDDQVKRALLEHKNYSPWRMVGCMVGNFFRYFILERYFLYGFWGFIHSVNVGYMRFLKFSKFYEYHQIREHGYMGCEKKNELYESEVGKG</sequence>
<dbReference type="InterPro" id="IPR001173">
    <property type="entry name" value="Glyco_trans_2-like"/>
</dbReference>
<reference evidence="3 4" key="1">
    <citation type="journal article" date="2010" name="Stand. Genomic Sci.">
        <title>Permanent draft genome sequence of Dethiosulfovibrio peptidovorans type strain (SEBR 4207).</title>
        <authorList>
            <person name="Labutti K."/>
            <person name="Mayilraj S."/>
            <person name="Clum A."/>
            <person name="Lucas S."/>
            <person name="Glavina Del Rio T."/>
            <person name="Nolan M."/>
            <person name="Tice H."/>
            <person name="Cheng J.F."/>
            <person name="Pitluck S."/>
            <person name="Liolios K."/>
            <person name="Ivanova N."/>
            <person name="Mavromatis K."/>
            <person name="Mikhailova N."/>
            <person name="Pati A."/>
            <person name="Goodwin L."/>
            <person name="Chen A."/>
            <person name="Palaniappan K."/>
            <person name="Land M."/>
            <person name="Hauser L."/>
            <person name="Chang Y.J."/>
            <person name="Jeffries C.D."/>
            <person name="Rohde M."/>
            <person name="Spring S."/>
            <person name="Goker M."/>
            <person name="Woyke T."/>
            <person name="Bristow J."/>
            <person name="Eisen J.A."/>
            <person name="Markowitz V."/>
            <person name="Hugenholtz P."/>
            <person name="Kyrpides N.C."/>
            <person name="Klenk H.P."/>
            <person name="Lapidus A."/>
        </authorList>
    </citation>
    <scope>NUCLEOTIDE SEQUENCE [LARGE SCALE GENOMIC DNA]</scope>
    <source>
        <strain evidence="3 4">DSM 11002</strain>
    </source>
</reference>
<dbReference type="PaxDb" id="469381-Dpep_0226"/>
<dbReference type="InterPro" id="IPR029044">
    <property type="entry name" value="Nucleotide-diphossugar_trans"/>
</dbReference>
<proteinExistence type="predicted"/>
<evidence type="ECO:0000259" key="2">
    <source>
        <dbReference type="Pfam" id="PF00535"/>
    </source>
</evidence>
<dbReference type="EMBL" id="ABTR02000001">
    <property type="protein sequence ID" value="EFC90258.1"/>
    <property type="molecule type" value="Genomic_DNA"/>
</dbReference>
<keyword evidence="1" id="KW-0472">Membrane</keyword>
<feature type="transmembrane region" description="Helical" evidence="1">
    <location>
        <begin position="220"/>
        <end position="240"/>
    </location>
</feature>
<protein>
    <submittedName>
        <fullName evidence="3">Glycosyl transferase family 2</fullName>
    </submittedName>
</protein>
<keyword evidence="1" id="KW-1133">Transmembrane helix</keyword>
<dbReference type="AlphaFoldDB" id="D2Z340"/>
<dbReference type="OrthoDB" id="9815923at2"/>
<comment type="caution">
    <text evidence="3">The sequence shown here is derived from an EMBL/GenBank/DDBJ whole genome shotgun (WGS) entry which is preliminary data.</text>
</comment>
<keyword evidence="1" id="KW-0812">Transmembrane</keyword>
<dbReference type="Pfam" id="PF00535">
    <property type="entry name" value="Glycos_transf_2"/>
    <property type="match status" value="1"/>
</dbReference>
<evidence type="ECO:0000256" key="1">
    <source>
        <dbReference type="SAM" id="Phobius"/>
    </source>
</evidence>
<dbReference type="PANTHER" id="PTHR43630">
    <property type="entry name" value="POLY-BETA-1,6-N-ACETYL-D-GLUCOSAMINE SYNTHASE"/>
    <property type="match status" value="1"/>
</dbReference>
<keyword evidence="3" id="KW-0808">Transferase</keyword>
<evidence type="ECO:0000313" key="4">
    <source>
        <dbReference type="Proteomes" id="UP000006427"/>
    </source>
</evidence>
<dbReference type="Proteomes" id="UP000006427">
    <property type="component" value="Unassembled WGS sequence"/>
</dbReference>
<accession>D2Z340</accession>
<name>D2Z340_9BACT</name>
<keyword evidence="4" id="KW-1185">Reference proteome</keyword>
<dbReference type="STRING" id="469381.Dpep_0226"/>
<dbReference type="GO" id="GO:0016740">
    <property type="term" value="F:transferase activity"/>
    <property type="evidence" value="ECO:0007669"/>
    <property type="project" value="UniProtKB-KW"/>
</dbReference>
<gene>
    <name evidence="3" type="ORF">Dpep_0226</name>
</gene>
<feature type="domain" description="Glycosyltransferase 2-like" evidence="2">
    <location>
        <begin position="4"/>
        <end position="123"/>
    </location>
</feature>
<dbReference type="SUPFAM" id="SSF53448">
    <property type="entry name" value="Nucleotide-diphospho-sugar transferases"/>
    <property type="match status" value="1"/>
</dbReference>
<dbReference type="CDD" id="cd02511">
    <property type="entry name" value="Beta4Glucosyltransferase"/>
    <property type="match status" value="1"/>
</dbReference>
<organism evidence="3 4">
    <name type="scientific">Dethiosulfovibrio peptidovorans DSM 11002</name>
    <dbReference type="NCBI Taxonomy" id="469381"/>
    <lineage>
        <taxon>Bacteria</taxon>
        <taxon>Thermotogati</taxon>
        <taxon>Synergistota</taxon>
        <taxon>Synergistia</taxon>
        <taxon>Synergistales</taxon>
        <taxon>Dethiosulfovibrionaceae</taxon>
        <taxon>Dethiosulfovibrio</taxon>
    </lineage>
</organism>
<evidence type="ECO:0000313" key="3">
    <source>
        <dbReference type="EMBL" id="EFC90258.1"/>
    </source>
</evidence>